<reference evidence="1" key="1">
    <citation type="submission" date="2013-07" db="EMBL/GenBank/DDBJ databases">
        <title>Sub-species coevolution in mutualistic symbiosis.</title>
        <authorList>
            <person name="Murfin K."/>
            <person name="Klassen J."/>
            <person name="Lee M."/>
            <person name="Forst S."/>
            <person name="Stock P."/>
            <person name="Goodrich-Blair H."/>
        </authorList>
    </citation>
    <scope>NUCLEOTIDE SEQUENCE [LARGE SCALE GENOMIC DNA]</scope>
    <source>
        <strain evidence="1">Intermedium</strain>
    </source>
</reference>
<evidence type="ECO:0000313" key="1">
    <source>
        <dbReference type="EMBL" id="CDH35208.1"/>
    </source>
</evidence>
<dbReference type="RefSeq" id="WP_038182487.1">
    <property type="nucleotide sequence ID" value="NZ_CAWLWA010000065.1"/>
</dbReference>
<dbReference type="EMBL" id="CBTB010000298">
    <property type="protein sequence ID" value="CDH35208.1"/>
    <property type="molecule type" value="Genomic_DNA"/>
</dbReference>
<sequence>MPFKPPFTQKFSPNDLIYGLQLQRTIYARLLRIEIRLEQYNVRASIIDQYVVPREVDIIKTGQRQFYNMTLPQNLHYFQNFLSHLSEHPKYRTALTYPNEHPSRISGRKCKGSLSWITIGNNNLTEDMHIHFILDDIDMEYVVKKKEYPGAESNVTASELRWIFRNKEHPQVKRKIQFWKNLEPTIPPWEESGAVLWREYIPRNLPVGFVGLP</sequence>
<dbReference type="Proteomes" id="UP000028480">
    <property type="component" value="Unassembled WGS sequence"/>
</dbReference>
<proteinExistence type="predicted"/>
<gene>
    <name evidence="1" type="ORF">XBI1_870010</name>
</gene>
<accession>A0A077QPF2</accession>
<protein>
    <submittedName>
        <fullName evidence="1">Uncharacterized protein</fullName>
    </submittedName>
</protein>
<comment type="caution">
    <text evidence="1">The sequence shown here is derived from an EMBL/GenBank/DDBJ whole genome shotgun (WGS) entry which is preliminary data.</text>
</comment>
<name>A0A077QPF2_XENBV</name>
<organism evidence="1 2">
    <name type="scientific">Xenorhabdus bovienii str. Intermedium</name>
    <dbReference type="NCBI Taxonomy" id="1379677"/>
    <lineage>
        <taxon>Bacteria</taxon>
        <taxon>Pseudomonadati</taxon>
        <taxon>Pseudomonadota</taxon>
        <taxon>Gammaproteobacteria</taxon>
        <taxon>Enterobacterales</taxon>
        <taxon>Morganellaceae</taxon>
        <taxon>Xenorhabdus</taxon>
    </lineage>
</organism>
<dbReference type="HOGENOM" id="CLU_1293934_0_0_6"/>
<evidence type="ECO:0000313" key="2">
    <source>
        <dbReference type="Proteomes" id="UP000028480"/>
    </source>
</evidence>
<dbReference type="AlphaFoldDB" id="A0A077QPF2"/>